<sequence>MRICLFLAPEHTVPTGRCACAQNIISEAVPGGGIRGTNNRVWWFPRMSSTFTRSDTNGLFPVGIPQTAGVCDPAPTLQDLQRRITDACTNVTPAMLHRVQREVQARVQMCIVTEGEKF</sequence>
<proteinExistence type="predicted"/>
<evidence type="ECO:0000313" key="1">
    <source>
        <dbReference type="EMBL" id="GBN85993.1"/>
    </source>
</evidence>
<dbReference type="OrthoDB" id="9971063at2759"/>
<name>A0A4Y2SDT8_ARAVE</name>
<keyword evidence="3" id="KW-1185">Reference proteome</keyword>
<organism evidence="1 3">
    <name type="scientific">Araneus ventricosus</name>
    <name type="common">Orbweaver spider</name>
    <name type="synonym">Epeira ventricosa</name>
    <dbReference type="NCBI Taxonomy" id="182803"/>
    <lineage>
        <taxon>Eukaryota</taxon>
        <taxon>Metazoa</taxon>
        <taxon>Ecdysozoa</taxon>
        <taxon>Arthropoda</taxon>
        <taxon>Chelicerata</taxon>
        <taxon>Arachnida</taxon>
        <taxon>Araneae</taxon>
        <taxon>Araneomorphae</taxon>
        <taxon>Entelegynae</taxon>
        <taxon>Araneoidea</taxon>
        <taxon>Araneidae</taxon>
        <taxon>Araneus</taxon>
    </lineage>
</organism>
<dbReference type="EMBL" id="BGPR01021057">
    <property type="protein sequence ID" value="GBN86000.1"/>
    <property type="molecule type" value="Genomic_DNA"/>
</dbReference>
<dbReference type="EMBL" id="BGPR01021056">
    <property type="protein sequence ID" value="GBN85993.1"/>
    <property type="molecule type" value="Genomic_DNA"/>
</dbReference>
<evidence type="ECO:0000313" key="2">
    <source>
        <dbReference type="EMBL" id="GBN86000.1"/>
    </source>
</evidence>
<gene>
    <name evidence="2" type="ORF">AVEN_13529_1</name>
    <name evidence="1" type="ORF">AVEN_235044_1</name>
</gene>
<accession>A0A4Y2SDT8</accession>
<evidence type="ECO:0000313" key="3">
    <source>
        <dbReference type="Proteomes" id="UP000499080"/>
    </source>
</evidence>
<comment type="caution">
    <text evidence="1">The sequence shown here is derived from an EMBL/GenBank/DDBJ whole genome shotgun (WGS) entry which is preliminary data.</text>
</comment>
<dbReference type="Proteomes" id="UP000499080">
    <property type="component" value="Unassembled WGS sequence"/>
</dbReference>
<reference evidence="1 3" key="1">
    <citation type="journal article" date="2019" name="Sci. Rep.">
        <title>Orb-weaving spider Araneus ventricosus genome elucidates the spidroin gene catalogue.</title>
        <authorList>
            <person name="Kono N."/>
            <person name="Nakamura H."/>
            <person name="Ohtoshi R."/>
            <person name="Moran D.A.P."/>
            <person name="Shinohara A."/>
            <person name="Yoshida Y."/>
            <person name="Fujiwara M."/>
            <person name="Mori M."/>
            <person name="Tomita M."/>
            <person name="Arakawa K."/>
        </authorList>
    </citation>
    <scope>NUCLEOTIDE SEQUENCE [LARGE SCALE GENOMIC DNA]</scope>
</reference>
<protein>
    <submittedName>
        <fullName evidence="1">Uncharacterized protein</fullName>
    </submittedName>
</protein>
<dbReference type="AlphaFoldDB" id="A0A4Y2SDT8"/>